<comment type="similarity">
    <text evidence="1">Belongs to the UPF0177 family.</text>
</comment>
<dbReference type="EMBL" id="VDFM01000001">
    <property type="protein sequence ID" value="MQS51538.1"/>
    <property type="molecule type" value="Genomic_DNA"/>
</dbReference>
<evidence type="ECO:0000259" key="3">
    <source>
        <dbReference type="Pfam" id="PF02517"/>
    </source>
</evidence>
<dbReference type="GO" id="GO:0004175">
    <property type="term" value="F:endopeptidase activity"/>
    <property type="evidence" value="ECO:0007669"/>
    <property type="project" value="UniProtKB-ARBA"/>
</dbReference>
<organism evidence="4 5">
    <name type="scientific">Companilactobacillus mishanensis</name>
    <dbReference type="NCBI Taxonomy" id="2486008"/>
    <lineage>
        <taxon>Bacteria</taxon>
        <taxon>Bacillati</taxon>
        <taxon>Bacillota</taxon>
        <taxon>Bacilli</taxon>
        <taxon>Lactobacillales</taxon>
        <taxon>Lactobacillaceae</taxon>
        <taxon>Companilactobacillus</taxon>
    </lineage>
</organism>
<keyword evidence="2" id="KW-0812">Transmembrane</keyword>
<dbReference type="GO" id="GO:0006508">
    <property type="term" value="P:proteolysis"/>
    <property type="evidence" value="ECO:0007669"/>
    <property type="project" value="UniProtKB-KW"/>
</dbReference>
<dbReference type="OrthoDB" id="1437285at2"/>
<dbReference type="Proteomes" id="UP000380386">
    <property type="component" value="Unassembled WGS sequence"/>
</dbReference>
<evidence type="ECO:0000313" key="5">
    <source>
        <dbReference type="Proteomes" id="UP000380386"/>
    </source>
</evidence>
<keyword evidence="4" id="KW-0645">Protease</keyword>
<dbReference type="AlphaFoldDB" id="A0A5P0ZET8"/>
<feature type="transmembrane region" description="Helical" evidence="2">
    <location>
        <begin position="35"/>
        <end position="55"/>
    </location>
</feature>
<evidence type="ECO:0000313" key="4">
    <source>
        <dbReference type="EMBL" id="MQS51538.1"/>
    </source>
</evidence>
<sequence>MLKAFCFFIIVYGYILRINKILLRFHMNNKKFFITSYMIFWLIWFLIQTILYSYILKNDFFPNSYGFIINFLIKGVVWSSLGLILLFRFRQQLKLPMNKLFNRNFPLPFWIILYAVIIYLLGSAYLYSHGLSIIKHPFTVNGSQFLGITIGAGVFEELVFRGGYMNILLTKLTTWKANFIQMLMFLLIHLPIYFVTPMNTLGWVNNITTVLILGLVFGWIFARTKNLWPSIIIHCVWDTLTFLFLF</sequence>
<reference evidence="4 5" key="1">
    <citation type="journal article" date="2019" name="Syst. Appl. Microbiol.">
        <title>Polyphasic characterization of two novel Lactobacillus spp. isolated from blown salami packages: Description of Lactobacillus halodurans sp. nov. and Lactobacillus salsicarnum sp. nov.</title>
        <authorList>
            <person name="Schuster J.A."/>
            <person name="Klingl A."/>
            <person name="Vogel R.F."/>
            <person name="Ehrmann M.A."/>
        </authorList>
    </citation>
    <scope>NUCLEOTIDE SEQUENCE [LARGE SCALE GENOMIC DNA]</scope>
    <source>
        <strain evidence="4 5">TMW 1.2118</strain>
    </source>
</reference>
<feature type="transmembrane region" description="Helical" evidence="2">
    <location>
        <begin position="107"/>
        <end position="127"/>
    </location>
</feature>
<evidence type="ECO:0000256" key="1">
    <source>
        <dbReference type="ARBA" id="ARBA00009067"/>
    </source>
</evidence>
<protein>
    <submittedName>
        <fullName evidence="4">CPBP family intramembrane metalloprotease</fullName>
    </submittedName>
</protein>
<evidence type="ECO:0000256" key="2">
    <source>
        <dbReference type="SAM" id="Phobius"/>
    </source>
</evidence>
<comment type="caution">
    <text evidence="4">The sequence shown here is derived from an EMBL/GenBank/DDBJ whole genome shotgun (WGS) entry which is preliminary data.</text>
</comment>
<name>A0A5P0ZET8_9LACO</name>
<keyword evidence="4" id="KW-0378">Hydrolase</keyword>
<feature type="domain" description="CAAX prenyl protease 2/Lysostaphin resistance protein A-like" evidence="3">
    <location>
        <begin position="144"/>
        <end position="239"/>
    </location>
</feature>
<dbReference type="GO" id="GO:0008237">
    <property type="term" value="F:metallopeptidase activity"/>
    <property type="evidence" value="ECO:0007669"/>
    <property type="project" value="UniProtKB-KW"/>
</dbReference>
<feature type="transmembrane region" description="Helical" evidence="2">
    <location>
        <begin position="6"/>
        <end position="23"/>
    </location>
</feature>
<feature type="transmembrane region" description="Helical" evidence="2">
    <location>
        <begin position="203"/>
        <end position="221"/>
    </location>
</feature>
<proteinExistence type="inferred from homology"/>
<feature type="transmembrane region" description="Helical" evidence="2">
    <location>
        <begin position="67"/>
        <end position="87"/>
    </location>
</feature>
<dbReference type="Pfam" id="PF02517">
    <property type="entry name" value="Rce1-like"/>
    <property type="match status" value="1"/>
</dbReference>
<keyword evidence="4" id="KW-0482">Metalloprotease</keyword>
<feature type="transmembrane region" description="Helical" evidence="2">
    <location>
        <begin position="179"/>
        <end position="196"/>
    </location>
</feature>
<keyword evidence="2" id="KW-0472">Membrane</keyword>
<accession>A0A5P0ZET8</accession>
<dbReference type="GO" id="GO:0080120">
    <property type="term" value="P:CAAX-box protein maturation"/>
    <property type="evidence" value="ECO:0007669"/>
    <property type="project" value="UniProtKB-ARBA"/>
</dbReference>
<gene>
    <name evidence="4" type="ORF">FHL02_00735</name>
</gene>
<keyword evidence="2" id="KW-1133">Transmembrane helix</keyword>
<dbReference type="InterPro" id="IPR003675">
    <property type="entry name" value="Rce1/LyrA-like_dom"/>
</dbReference>